<proteinExistence type="inferred from homology"/>
<accession>A0A0G9JPG3</accession>
<organism evidence="10 11">
    <name type="scientific">Aliarcobacter butzleri L348</name>
    <dbReference type="NCBI Taxonomy" id="1447256"/>
    <lineage>
        <taxon>Bacteria</taxon>
        <taxon>Pseudomonadati</taxon>
        <taxon>Campylobacterota</taxon>
        <taxon>Epsilonproteobacteria</taxon>
        <taxon>Campylobacterales</taxon>
        <taxon>Arcobacteraceae</taxon>
        <taxon>Aliarcobacter</taxon>
    </lineage>
</organism>
<evidence type="ECO:0000256" key="3">
    <source>
        <dbReference type="ARBA" id="ARBA00022448"/>
    </source>
</evidence>
<evidence type="ECO:0000313" key="11">
    <source>
        <dbReference type="Proteomes" id="UP000035514"/>
    </source>
</evidence>
<feature type="transmembrane region" description="Helical" evidence="9">
    <location>
        <begin position="341"/>
        <end position="362"/>
    </location>
</feature>
<dbReference type="RefSeq" id="WP_046997426.1">
    <property type="nucleotide sequence ID" value="NZ_JAIQ01000172.1"/>
</dbReference>
<feature type="transmembrane region" description="Helical" evidence="9">
    <location>
        <begin position="120"/>
        <end position="139"/>
    </location>
</feature>
<comment type="similarity">
    <text evidence="2">Belongs to the branched chain amino acid transporter family.</text>
</comment>
<feature type="transmembrane region" description="Helical" evidence="9">
    <location>
        <begin position="42"/>
        <end position="65"/>
    </location>
</feature>
<feature type="transmembrane region" description="Helical" evidence="9">
    <location>
        <begin position="151"/>
        <end position="169"/>
    </location>
</feature>
<dbReference type="GO" id="GO:0005886">
    <property type="term" value="C:plasma membrane"/>
    <property type="evidence" value="ECO:0007669"/>
    <property type="project" value="UniProtKB-SubCell"/>
</dbReference>
<dbReference type="GO" id="GO:0015820">
    <property type="term" value="P:L-leucine transport"/>
    <property type="evidence" value="ECO:0007669"/>
    <property type="project" value="TreeGrafter"/>
</dbReference>
<dbReference type="GO" id="GO:0015818">
    <property type="term" value="P:isoleucine transport"/>
    <property type="evidence" value="ECO:0007669"/>
    <property type="project" value="TreeGrafter"/>
</dbReference>
<feature type="transmembrane region" description="Helical" evidence="9">
    <location>
        <begin position="270"/>
        <end position="293"/>
    </location>
</feature>
<reference evidence="10 11" key="1">
    <citation type="submission" date="2014-01" db="EMBL/GenBank/DDBJ databases">
        <title>Development of a Comparative Genomic Fingerprinting Assay for High Resolution Genotyping of Arcobacter butzleri.</title>
        <authorList>
            <person name="Webb A.L."/>
            <person name="Inglis G.D."/>
            <person name="Kruczkiewicz P."/>
            <person name="Selinger L.B."/>
            <person name="Taboada E.N."/>
        </authorList>
    </citation>
    <scope>NUCLEOTIDE SEQUENCE [LARGE SCALE GENOMIC DNA]</scope>
    <source>
        <strain evidence="10 11">L348</strain>
    </source>
</reference>
<evidence type="ECO:0000256" key="2">
    <source>
        <dbReference type="ARBA" id="ARBA00008540"/>
    </source>
</evidence>
<sequence length="430" mass="46997">MLKQNKLTKDILILGFAIFSMYFGAGNIIFPPYLGLSSTNDWGIAFISYFIADIGFATLAMFALLKVGGHIEYLTHKIGTIAGILLTSSIILSIGPLIALPRTGATTYEMLVVPFFGDNLTNSIITSIIYYGLILIFTLKPTTMIEILGKFLTPTLFIGLIIVIIKGIITPFGDVSSAQSTKNVILEGMFAGYQTLDVLAALAFGIIIIKAVSDKGEYESPILRYKLIGYASIVAAIFIFIIYFGLTYLGATTSTTYTVDIARASLLNNIIFHLFGSAGNLLLGIIVFLACFTTGSALTSLTAEYFSKLSHRRISYTTLIFVVTIFSIIITNIGLEFIISFASPILAVVYPGAIVLVILIFFEKSIKNDNIYKFASFGAMGFSLLEVISEKTLHIEFLSKMPLHEYGFSWILVSIIFGIIGAFIPQKDNL</sequence>
<evidence type="ECO:0000256" key="1">
    <source>
        <dbReference type="ARBA" id="ARBA00004651"/>
    </source>
</evidence>
<dbReference type="GO" id="GO:0015190">
    <property type="term" value="F:L-leucine transmembrane transporter activity"/>
    <property type="evidence" value="ECO:0007669"/>
    <property type="project" value="TreeGrafter"/>
</dbReference>
<evidence type="ECO:0000256" key="6">
    <source>
        <dbReference type="ARBA" id="ARBA00022970"/>
    </source>
</evidence>
<keyword evidence="6" id="KW-0029">Amino-acid transport</keyword>
<dbReference type="PANTHER" id="PTHR30588:SF0">
    <property type="entry name" value="BRANCHED-CHAIN AMINO ACID PERMEASE BRNQ"/>
    <property type="match status" value="1"/>
</dbReference>
<protein>
    <submittedName>
        <fullName evidence="10">Branched-chain amino acid transporter</fullName>
    </submittedName>
</protein>
<dbReference type="EMBL" id="JAIQ01000172">
    <property type="protein sequence ID" value="KLD96123.1"/>
    <property type="molecule type" value="Genomic_DNA"/>
</dbReference>
<comment type="caution">
    <text evidence="10">The sequence shown here is derived from an EMBL/GenBank/DDBJ whole genome shotgun (WGS) entry which is preliminary data.</text>
</comment>
<feature type="transmembrane region" description="Helical" evidence="9">
    <location>
        <begin position="12"/>
        <end position="30"/>
    </location>
</feature>
<dbReference type="GO" id="GO:0015188">
    <property type="term" value="F:L-isoleucine transmembrane transporter activity"/>
    <property type="evidence" value="ECO:0007669"/>
    <property type="project" value="TreeGrafter"/>
</dbReference>
<evidence type="ECO:0000256" key="4">
    <source>
        <dbReference type="ARBA" id="ARBA00022475"/>
    </source>
</evidence>
<comment type="subcellular location">
    <subcellularLocation>
        <location evidence="1">Cell membrane</location>
        <topology evidence="1">Multi-pass membrane protein</topology>
    </subcellularLocation>
</comment>
<evidence type="ECO:0000256" key="9">
    <source>
        <dbReference type="SAM" id="Phobius"/>
    </source>
</evidence>
<feature type="transmembrane region" description="Helical" evidence="9">
    <location>
        <begin position="314"/>
        <end position="335"/>
    </location>
</feature>
<dbReference type="PANTHER" id="PTHR30588">
    <property type="entry name" value="BRANCHED-CHAIN AMINO ACID TRANSPORT SYSTEM 2 CARRIER PROTEIN"/>
    <property type="match status" value="1"/>
</dbReference>
<feature type="transmembrane region" description="Helical" evidence="9">
    <location>
        <begin position="408"/>
        <end position="425"/>
    </location>
</feature>
<keyword evidence="7 9" id="KW-1133">Transmembrane helix</keyword>
<evidence type="ECO:0000256" key="7">
    <source>
        <dbReference type="ARBA" id="ARBA00022989"/>
    </source>
</evidence>
<evidence type="ECO:0000256" key="8">
    <source>
        <dbReference type="ARBA" id="ARBA00023136"/>
    </source>
</evidence>
<dbReference type="Proteomes" id="UP000035514">
    <property type="component" value="Unassembled WGS sequence"/>
</dbReference>
<keyword evidence="4" id="KW-1003">Cell membrane</keyword>
<dbReference type="NCBIfam" id="TIGR00796">
    <property type="entry name" value="livcs"/>
    <property type="match status" value="1"/>
</dbReference>
<dbReference type="PATRIC" id="fig|1447256.3.peg.2397"/>
<feature type="transmembrane region" description="Helical" evidence="9">
    <location>
        <begin position="77"/>
        <end position="100"/>
    </location>
</feature>
<keyword evidence="3" id="KW-0813">Transport</keyword>
<evidence type="ECO:0000313" key="10">
    <source>
        <dbReference type="EMBL" id="KLD96123.1"/>
    </source>
</evidence>
<dbReference type="AlphaFoldDB" id="A0A0G9JPG3"/>
<keyword evidence="8 9" id="KW-0472">Membrane</keyword>
<evidence type="ECO:0000256" key="5">
    <source>
        <dbReference type="ARBA" id="ARBA00022692"/>
    </source>
</evidence>
<keyword evidence="5 9" id="KW-0812">Transmembrane</keyword>
<name>A0A0G9JPG3_9BACT</name>
<feature type="transmembrane region" description="Helical" evidence="9">
    <location>
        <begin position="189"/>
        <end position="209"/>
    </location>
</feature>
<dbReference type="InterPro" id="IPR004685">
    <property type="entry name" value="Brnchd-chn_aa_trnsp_Livcs"/>
</dbReference>
<dbReference type="GO" id="GO:0005304">
    <property type="term" value="F:L-valine transmembrane transporter activity"/>
    <property type="evidence" value="ECO:0007669"/>
    <property type="project" value="TreeGrafter"/>
</dbReference>
<gene>
    <name evidence="10" type="ORF">AA20_12235</name>
</gene>
<dbReference type="Pfam" id="PF05525">
    <property type="entry name" value="Branch_AA_trans"/>
    <property type="match status" value="1"/>
</dbReference>
<feature type="transmembrane region" description="Helical" evidence="9">
    <location>
        <begin position="230"/>
        <end position="250"/>
    </location>
</feature>